<evidence type="ECO:0000256" key="1">
    <source>
        <dbReference type="SAM" id="MobiDB-lite"/>
    </source>
</evidence>
<dbReference type="SUPFAM" id="SSF51126">
    <property type="entry name" value="Pectin lyase-like"/>
    <property type="match status" value="1"/>
</dbReference>
<protein>
    <submittedName>
        <fullName evidence="4">Autotransporter family porin</fullName>
    </submittedName>
</protein>
<dbReference type="EMBL" id="JAUSSK010000006">
    <property type="protein sequence ID" value="MDQ0011597.1"/>
    <property type="molecule type" value="Genomic_DNA"/>
</dbReference>
<dbReference type="Gene3D" id="2.40.128.130">
    <property type="entry name" value="Autotransporter beta-domain"/>
    <property type="match status" value="1"/>
</dbReference>
<keyword evidence="2" id="KW-0732">Signal</keyword>
<proteinExistence type="predicted"/>
<dbReference type="SMART" id="SM00869">
    <property type="entry name" value="Autotransporter"/>
    <property type="match status" value="1"/>
</dbReference>
<dbReference type="InterPro" id="IPR043990">
    <property type="entry name" value="AC_1"/>
</dbReference>
<dbReference type="InterPro" id="IPR006315">
    <property type="entry name" value="OM_autotransptr_brl_dom"/>
</dbReference>
<dbReference type="Pfam" id="PF18883">
    <property type="entry name" value="AC_1"/>
    <property type="match status" value="1"/>
</dbReference>
<keyword evidence="5" id="KW-1185">Reference proteome</keyword>
<name>A0ABT9T2X0_9GAMM</name>
<dbReference type="InterPro" id="IPR012332">
    <property type="entry name" value="Autotransporter_pectin_lyase_C"/>
</dbReference>
<evidence type="ECO:0000259" key="3">
    <source>
        <dbReference type="PROSITE" id="PS51208"/>
    </source>
</evidence>
<feature type="region of interest" description="Disordered" evidence="1">
    <location>
        <begin position="646"/>
        <end position="669"/>
    </location>
</feature>
<comment type="caution">
    <text evidence="4">The sequence shown here is derived from an EMBL/GenBank/DDBJ whole genome shotgun (WGS) entry which is preliminary data.</text>
</comment>
<dbReference type="Pfam" id="PF03797">
    <property type="entry name" value="Autotransporter"/>
    <property type="match status" value="1"/>
</dbReference>
<dbReference type="InterPro" id="IPR011050">
    <property type="entry name" value="Pectin_lyase_fold/virulence"/>
</dbReference>
<sequence length="970" mass="100307">MTIQHPSPRRYLAAFVAALCAPAVSAEPPPFVADGTWLDIDAGTYETSEPSRYGVLATNGGKAEGKHVILRTQGESASAIRVTGAFSEVTLTGGELTTKGDLAHGLYVTGTQGTVTALYGVDIRTEGGSATGATFALDGAAGRIEGGSIHTLGTVAAGIVAEDGGQFLVEGTSIRTEGDNAAGLIARDGSSSLSARRAQIETSGRESHGVHTQDTATATLEDVQVTTNGEWANALNVNTGSGLFTVTRSNLLTHGEHSAGVSVANGGPLSLADTRIETTGDFASGLDNRGGSVAVGNVDVVTNGQQSHGLLAQGGDHPGRLPQVDVRGSRVATAGASAYGVFATQGGTVQLRNASIVTSGAGAHGIHASGGDIRSTDSTVEVSGAGAYGAIVQAGGTLRMDGGSLHSQNGAALGLNDPGIVRLGGGASLTGGNGAFAEVDPASTQAFTVVLDDRAVAVGAIRLSDNPAVPTPDQTKFSLSIKNGAAWSGATSIVRHVSLESGGTWTVTGDSRIGSLRNDHGVVAFAPGTPGSFGTLTIAGDYEGNDGLFRMRGRLGDDHSLADLVHVTGNTSGGSLIAVDVLDGTGDHTQDGIPLVRVDGRSEGSFRLAGRAVAGAHEYFLYQGSLSQPDDGDWYLRSSVREVIVDPQTPPDPGEWVDPGEPPAPVLRPETGTYRANQTAALAMFRTGPGAGEDEEDEGSRRSAWARFERQHTTFDLRDQITTTTATNELTLGADLLHGDGAAASHVGVMASAGHSDTRGHSLLTRYSAKGRVRGAAAGIYAGVRANNGMYLRGWTQYAHFSQRVEGDALQNERYGSGALTASVEVGHRWRTTLGAESDAYLEPQAQLLATRMRGGKHTEANGTRVIPAHASGLTSRLGARAAARWNTPGGHIASPYVAANWLRRLGKLDATQLDGETFTGGVPRNSYALKLGVAFLRHSGWRVWGDVETRFGARHYRRVAGTLGVRKSW</sequence>
<dbReference type="CDD" id="cd00253">
    <property type="entry name" value="PL_Passenger_AT"/>
    <property type="match status" value="1"/>
</dbReference>
<accession>A0ABT9T2X0</accession>
<dbReference type="InterPro" id="IPR005546">
    <property type="entry name" value="Autotransporte_beta"/>
</dbReference>
<evidence type="ECO:0000313" key="4">
    <source>
        <dbReference type="EMBL" id="MDQ0011597.1"/>
    </source>
</evidence>
<evidence type="ECO:0000256" key="2">
    <source>
        <dbReference type="SAM" id="SignalP"/>
    </source>
</evidence>
<dbReference type="InterPro" id="IPR036709">
    <property type="entry name" value="Autotransporte_beta_dom_sf"/>
</dbReference>
<dbReference type="PROSITE" id="PS51208">
    <property type="entry name" value="AUTOTRANSPORTER"/>
    <property type="match status" value="1"/>
</dbReference>
<feature type="signal peptide" evidence="2">
    <location>
        <begin position="1"/>
        <end position="26"/>
    </location>
</feature>
<reference evidence="4 5" key="1">
    <citation type="submission" date="2023-07" db="EMBL/GenBank/DDBJ databases">
        <title>Sorghum-associated microbial communities from plants grown in Nebraska, USA.</title>
        <authorList>
            <person name="Schachtman D."/>
        </authorList>
    </citation>
    <scope>NUCLEOTIDE SEQUENCE [LARGE SCALE GENOMIC DNA]</scope>
    <source>
        <strain evidence="4 5">CC60</strain>
    </source>
</reference>
<gene>
    <name evidence="4" type="ORF">J2T07_003811</name>
</gene>
<organism evidence="4 5">
    <name type="scientific">Luteibacter jiangsuensis</name>
    <dbReference type="NCBI Taxonomy" id="637577"/>
    <lineage>
        <taxon>Bacteria</taxon>
        <taxon>Pseudomonadati</taxon>
        <taxon>Pseudomonadota</taxon>
        <taxon>Gammaproteobacteria</taxon>
        <taxon>Lysobacterales</taxon>
        <taxon>Rhodanobacteraceae</taxon>
        <taxon>Luteibacter</taxon>
    </lineage>
</organism>
<feature type="chain" id="PRO_5047374789" evidence="2">
    <location>
        <begin position="27"/>
        <end position="970"/>
    </location>
</feature>
<dbReference type="SUPFAM" id="SSF103515">
    <property type="entry name" value="Autotransporter"/>
    <property type="match status" value="1"/>
</dbReference>
<dbReference type="RefSeq" id="WP_306852349.1">
    <property type="nucleotide sequence ID" value="NZ_JAUSSK010000006.1"/>
</dbReference>
<dbReference type="Proteomes" id="UP001237737">
    <property type="component" value="Unassembled WGS sequence"/>
</dbReference>
<dbReference type="Gene3D" id="2.160.20.20">
    <property type="match status" value="1"/>
</dbReference>
<evidence type="ECO:0000313" key="5">
    <source>
        <dbReference type="Proteomes" id="UP001237737"/>
    </source>
</evidence>
<feature type="domain" description="Autotransporter" evidence="3">
    <location>
        <begin position="697"/>
        <end position="970"/>
    </location>
</feature>
<dbReference type="NCBIfam" id="TIGR01414">
    <property type="entry name" value="autotrans_barl"/>
    <property type="match status" value="1"/>
</dbReference>